<feature type="non-terminal residue" evidence="1">
    <location>
        <position position="59"/>
    </location>
</feature>
<accession>A0A1A8J0G9</accession>
<dbReference type="AlphaFoldDB" id="A0A1A8J0G9"/>
<feature type="non-terminal residue" evidence="1">
    <location>
        <position position="1"/>
    </location>
</feature>
<reference evidence="1" key="2">
    <citation type="submission" date="2016-06" db="EMBL/GenBank/DDBJ databases">
        <title>The genome of a short-lived fish provides insights into sex chromosome evolution and the genetic control of aging.</title>
        <authorList>
            <person name="Reichwald K."/>
            <person name="Felder M."/>
            <person name="Petzold A."/>
            <person name="Koch P."/>
            <person name="Groth M."/>
            <person name="Platzer M."/>
        </authorList>
    </citation>
    <scope>NUCLEOTIDE SEQUENCE</scope>
    <source>
        <tissue evidence="1">Brain</tissue>
    </source>
</reference>
<evidence type="ECO:0000313" key="1">
    <source>
        <dbReference type="EMBL" id="SBR02238.1"/>
    </source>
</evidence>
<sequence length="59" mass="7229">KEKNKHSLQWSSKANLLKLWRHKYLGVYLNNKLNWKRNSDAVKTQSRLLFLRKLRSFDE</sequence>
<name>A0A1A8J0G9_NOTKU</name>
<organism evidence="1">
    <name type="scientific">Nothobranchius kuhntae</name>
    <name type="common">Beira killifish</name>
    <dbReference type="NCBI Taxonomy" id="321403"/>
    <lineage>
        <taxon>Eukaryota</taxon>
        <taxon>Metazoa</taxon>
        <taxon>Chordata</taxon>
        <taxon>Craniata</taxon>
        <taxon>Vertebrata</taxon>
        <taxon>Euteleostomi</taxon>
        <taxon>Actinopterygii</taxon>
        <taxon>Neopterygii</taxon>
        <taxon>Teleostei</taxon>
        <taxon>Neoteleostei</taxon>
        <taxon>Acanthomorphata</taxon>
        <taxon>Ovalentaria</taxon>
        <taxon>Atherinomorphae</taxon>
        <taxon>Cyprinodontiformes</taxon>
        <taxon>Nothobranchiidae</taxon>
        <taxon>Nothobranchius</taxon>
    </lineage>
</organism>
<proteinExistence type="predicted"/>
<protein>
    <submittedName>
        <fullName evidence="1">Uncharacterized protein</fullName>
    </submittedName>
</protein>
<reference evidence="1" key="1">
    <citation type="submission" date="2016-05" db="EMBL/GenBank/DDBJ databases">
        <authorList>
            <person name="Lavstsen T."/>
            <person name="Jespersen J.S."/>
        </authorList>
    </citation>
    <scope>NUCLEOTIDE SEQUENCE</scope>
    <source>
        <tissue evidence="1">Brain</tissue>
    </source>
</reference>
<gene>
    <name evidence="1" type="primary">Nfu_g_1_024299</name>
</gene>
<dbReference type="EMBL" id="HAED01015793">
    <property type="protein sequence ID" value="SBR02238.1"/>
    <property type="molecule type" value="Transcribed_RNA"/>
</dbReference>